<dbReference type="EMBL" id="VIKS01000010">
    <property type="protein sequence ID" value="TQV86753.1"/>
    <property type="molecule type" value="Genomic_DNA"/>
</dbReference>
<dbReference type="GO" id="GO:0005886">
    <property type="term" value="C:plasma membrane"/>
    <property type="evidence" value="ECO:0007669"/>
    <property type="project" value="UniProtKB-SubCell"/>
</dbReference>
<keyword evidence="7" id="KW-0479">Metal-binding</keyword>
<dbReference type="PANTHER" id="PTHR20855:SF3">
    <property type="entry name" value="LD03007P"/>
    <property type="match status" value="1"/>
</dbReference>
<keyword evidence="6 8" id="KW-0472">Membrane</keyword>
<dbReference type="GO" id="GO:0046872">
    <property type="term" value="F:metal ion binding"/>
    <property type="evidence" value="ECO:0007669"/>
    <property type="project" value="UniProtKB-KW"/>
</dbReference>
<comment type="similarity">
    <text evidence="2">Belongs to the UPF0073 (Hly-III) family.</text>
</comment>
<organism evidence="9 10">
    <name type="scientific">Aliikangiella coralliicola</name>
    <dbReference type="NCBI Taxonomy" id="2592383"/>
    <lineage>
        <taxon>Bacteria</taxon>
        <taxon>Pseudomonadati</taxon>
        <taxon>Pseudomonadota</taxon>
        <taxon>Gammaproteobacteria</taxon>
        <taxon>Oceanospirillales</taxon>
        <taxon>Pleioneaceae</taxon>
        <taxon>Aliikangiella</taxon>
    </lineage>
</organism>
<accession>A0A545UBE5</accession>
<feature type="binding site" evidence="7">
    <location>
        <position position="74"/>
    </location>
    <ligand>
        <name>Zn(2+)</name>
        <dbReference type="ChEBI" id="CHEBI:29105"/>
    </ligand>
</feature>
<feature type="transmembrane region" description="Helical" evidence="8">
    <location>
        <begin position="23"/>
        <end position="45"/>
    </location>
</feature>
<comment type="subcellular location">
    <subcellularLocation>
        <location evidence="1">Cell membrane</location>
        <topology evidence="1">Multi-pass membrane protein</topology>
    </subcellularLocation>
</comment>
<evidence type="ECO:0000256" key="5">
    <source>
        <dbReference type="ARBA" id="ARBA00022989"/>
    </source>
</evidence>
<dbReference type="PANTHER" id="PTHR20855">
    <property type="entry name" value="ADIPOR/PROGESTIN RECEPTOR-RELATED"/>
    <property type="match status" value="1"/>
</dbReference>
<dbReference type="NCBIfam" id="TIGR01065">
    <property type="entry name" value="hlyIII"/>
    <property type="match status" value="1"/>
</dbReference>
<feature type="transmembrane region" description="Helical" evidence="8">
    <location>
        <begin position="92"/>
        <end position="109"/>
    </location>
</feature>
<protein>
    <submittedName>
        <fullName evidence="9">Hemolysin III family protein</fullName>
    </submittedName>
</protein>
<feature type="transmembrane region" description="Helical" evidence="8">
    <location>
        <begin position="115"/>
        <end position="135"/>
    </location>
</feature>
<dbReference type="InterPro" id="IPR004254">
    <property type="entry name" value="AdipoR/HlyIII-related"/>
</dbReference>
<dbReference type="GO" id="GO:0140911">
    <property type="term" value="F:pore-forming activity"/>
    <property type="evidence" value="ECO:0007669"/>
    <property type="project" value="InterPro"/>
</dbReference>
<evidence type="ECO:0000313" key="10">
    <source>
        <dbReference type="Proteomes" id="UP000315439"/>
    </source>
</evidence>
<dbReference type="Pfam" id="PF03006">
    <property type="entry name" value="HlyIII"/>
    <property type="match status" value="1"/>
</dbReference>
<feature type="transmembrane region" description="Helical" evidence="8">
    <location>
        <begin position="51"/>
        <end position="72"/>
    </location>
</feature>
<dbReference type="InterPro" id="IPR005744">
    <property type="entry name" value="Hy-lIII"/>
</dbReference>
<evidence type="ECO:0000256" key="6">
    <source>
        <dbReference type="ARBA" id="ARBA00023136"/>
    </source>
</evidence>
<feature type="transmembrane region" description="Helical" evidence="8">
    <location>
        <begin position="168"/>
        <end position="189"/>
    </location>
</feature>
<dbReference type="OrthoDB" id="9813689at2"/>
<keyword evidence="7" id="KW-0862">Zinc</keyword>
<keyword evidence="3" id="KW-1003">Cell membrane</keyword>
<evidence type="ECO:0000256" key="7">
    <source>
        <dbReference type="PIRSR" id="PIRSR604254-1"/>
    </source>
</evidence>
<dbReference type="AlphaFoldDB" id="A0A545UBE5"/>
<comment type="caution">
    <text evidence="9">The sequence shown here is derived from an EMBL/GenBank/DDBJ whole genome shotgun (WGS) entry which is preliminary data.</text>
</comment>
<evidence type="ECO:0000256" key="1">
    <source>
        <dbReference type="ARBA" id="ARBA00004651"/>
    </source>
</evidence>
<feature type="binding site" evidence="7">
    <location>
        <position position="200"/>
    </location>
    <ligand>
        <name>Zn(2+)</name>
        <dbReference type="ChEBI" id="CHEBI:29105"/>
    </ligand>
</feature>
<name>A0A545UBE5_9GAMM</name>
<feature type="binding site" evidence="7">
    <location>
        <position position="196"/>
    </location>
    <ligand>
        <name>Zn(2+)</name>
        <dbReference type="ChEBI" id="CHEBI:29105"/>
    </ligand>
</feature>
<gene>
    <name evidence="9" type="ORF">FLL46_16660</name>
</gene>
<proteinExistence type="inferred from homology"/>
<sequence length="219" mass="23962">MQAVSNARASAAKAPAYSSREELLNSLTHGIGFIVAIIGLVYLILRAEGTIAVTSVSIYGGTLILMFLASTVYHSISNPEWKRRLKVLDHSAIYLLIAGTYTPILLVSITGTLSIVSIVFIWSLAVFGVGFKLFTGTRFPKISVGTYLAMGWFAIALIYPLTQAIPMGGLWLLLAGGILFSVGVLFYVAKHKKYTHAIWHLFVLGGCICHFYTVYYFVI</sequence>
<evidence type="ECO:0000256" key="3">
    <source>
        <dbReference type="ARBA" id="ARBA00022475"/>
    </source>
</evidence>
<evidence type="ECO:0000256" key="4">
    <source>
        <dbReference type="ARBA" id="ARBA00022692"/>
    </source>
</evidence>
<reference evidence="9 10" key="1">
    <citation type="submission" date="2019-07" db="EMBL/GenBank/DDBJ databases">
        <title>Draft genome for Aliikangiella sp. M105.</title>
        <authorList>
            <person name="Wang G."/>
        </authorList>
    </citation>
    <scope>NUCLEOTIDE SEQUENCE [LARGE SCALE GENOMIC DNA]</scope>
    <source>
        <strain evidence="9 10">M105</strain>
    </source>
</reference>
<feature type="transmembrane region" description="Helical" evidence="8">
    <location>
        <begin position="142"/>
        <end position="162"/>
    </location>
</feature>
<keyword evidence="4 8" id="KW-0812">Transmembrane</keyword>
<evidence type="ECO:0000256" key="2">
    <source>
        <dbReference type="ARBA" id="ARBA00008488"/>
    </source>
</evidence>
<evidence type="ECO:0000256" key="8">
    <source>
        <dbReference type="SAM" id="Phobius"/>
    </source>
</evidence>
<evidence type="ECO:0000313" key="9">
    <source>
        <dbReference type="EMBL" id="TQV86753.1"/>
    </source>
</evidence>
<feature type="transmembrane region" description="Helical" evidence="8">
    <location>
        <begin position="201"/>
        <end position="218"/>
    </location>
</feature>
<keyword evidence="10" id="KW-1185">Reference proteome</keyword>
<keyword evidence="5 8" id="KW-1133">Transmembrane helix</keyword>
<dbReference type="Proteomes" id="UP000315439">
    <property type="component" value="Unassembled WGS sequence"/>
</dbReference>